<dbReference type="AlphaFoldDB" id="A0AAP0L4W2"/>
<dbReference type="Pfam" id="PF13499">
    <property type="entry name" value="EF-hand_7"/>
    <property type="match status" value="2"/>
</dbReference>
<feature type="domain" description="EF-hand" evidence="12">
    <location>
        <begin position="64"/>
        <end position="99"/>
    </location>
</feature>
<protein>
    <recommendedName>
        <fullName evidence="1">non-specific serine/threonine protein kinase</fullName>
        <ecNumber evidence="1">2.7.11.1</ecNumber>
    </recommendedName>
</protein>
<comment type="catalytic activity">
    <reaction evidence="10">
        <text>L-threonyl-[protein] + ATP = O-phospho-L-threonyl-[protein] + ADP + H(+)</text>
        <dbReference type="Rhea" id="RHEA:46608"/>
        <dbReference type="Rhea" id="RHEA-COMP:11060"/>
        <dbReference type="Rhea" id="RHEA-COMP:11605"/>
        <dbReference type="ChEBI" id="CHEBI:15378"/>
        <dbReference type="ChEBI" id="CHEBI:30013"/>
        <dbReference type="ChEBI" id="CHEBI:30616"/>
        <dbReference type="ChEBI" id="CHEBI:61977"/>
        <dbReference type="ChEBI" id="CHEBI:456216"/>
        <dbReference type="EC" id="2.7.11.1"/>
    </reaction>
</comment>
<comment type="caution">
    <text evidence="13">The sequence shown here is derived from an EMBL/GenBank/DDBJ whole genome shotgun (WGS) entry which is preliminary data.</text>
</comment>
<dbReference type="InterPro" id="IPR050205">
    <property type="entry name" value="CDPK_Ser/Thr_kinases"/>
</dbReference>
<dbReference type="InterPro" id="IPR018247">
    <property type="entry name" value="EF_Hand_1_Ca_BS"/>
</dbReference>
<evidence type="ECO:0000259" key="12">
    <source>
        <dbReference type="PROSITE" id="PS50222"/>
    </source>
</evidence>
<dbReference type="SMART" id="SM00054">
    <property type="entry name" value="EFh"/>
    <property type="match status" value="4"/>
</dbReference>
<evidence type="ECO:0000256" key="9">
    <source>
        <dbReference type="ARBA" id="ARBA00022840"/>
    </source>
</evidence>
<dbReference type="EMBL" id="JBBNAF010000002">
    <property type="protein sequence ID" value="KAK9164593.1"/>
    <property type="molecule type" value="Genomic_DNA"/>
</dbReference>
<evidence type="ECO:0000256" key="3">
    <source>
        <dbReference type="ARBA" id="ARBA00022679"/>
    </source>
</evidence>
<accession>A0AAP0L4W2</accession>
<dbReference type="InterPro" id="IPR002048">
    <property type="entry name" value="EF_hand_dom"/>
</dbReference>
<keyword evidence="4" id="KW-0479">Metal-binding</keyword>
<gene>
    <name evidence="13" type="ORF">Syun_005495</name>
</gene>
<evidence type="ECO:0000256" key="5">
    <source>
        <dbReference type="ARBA" id="ARBA00022737"/>
    </source>
</evidence>
<dbReference type="PANTHER" id="PTHR24349">
    <property type="entry name" value="SERINE/THREONINE-PROTEIN KINASE"/>
    <property type="match status" value="1"/>
</dbReference>
<sequence length="212" mass="24256">MLTWDPKLRITAADALEHPWLKVDGEALDKPIDNAVLSRMKQFGAMNKMKKLALKVMAENLTEEEIKGLRQMFNNMDTDRSGTITFEELKTGLHRLGSKLSESEIQQLMDAADVDKSGQIDYIEFIAATINRHKLQKEENLFKAFQHFDKDNSGFITREELKHAMAEYGVVDEASIDEIIDDVDIDKDGNINYEEFVAMMTRGIKDPDVKER</sequence>
<keyword evidence="14" id="KW-1185">Reference proteome</keyword>
<evidence type="ECO:0000256" key="10">
    <source>
        <dbReference type="ARBA" id="ARBA00047899"/>
    </source>
</evidence>
<keyword evidence="8" id="KW-0106">Calcium</keyword>
<keyword evidence="3" id="KW-0808">Transferase</keyword>
<dbReference type="PROSITE" id="PS50222">
    <property type="entry name" value="EF_HAND_2"/>
    <property type="match status" value="4"/>
</dbReference>
<feature type="domain" description="EF-hand" evidence="12">
    <location>
        <begin position="136"/>
        <end position="171"/>
    </location>
</feature>
<dbReference type="GO" id="GO:0005524">
    <property type="term" value="F:ATP binding"/>
    <property type="evidence" value="ECO:0007669"/>
    <property type="project" value="UniProtKB-KW"/>
</dbReference>
<dbReference type="EC" id="2.7.11.1" evidence="1"/>
<evidence type="ECO:0000256" key="7">
    <source>
        <dbReference type="ARBA" id="ARBA00022777"/>
    </source>
</evidence>
<evidence type="ECO:0000256" key="1">
    <source>
        <dbReference type="ARBA" id="ARBA00012513"/>
    </source>
</evidence>
<evidence type="ECO:0000313" key="14">
    <source>
        <dbReference type="Proteomes" id="UP001420932"/>
    </source>
</evidence>
<proteinExistence type="predicted"/>
<evidence type="ECO:0000256" key="8">
    <source>
        <dbReference type="ARBA" id="ARBA00022837"/>
    </source>
</evidence>
<keyword evidence="7" id="KW-0418">Kinase</keyword>
<feature type="domain" description="EF-hand" evidence="12">
    <location>
        <begin position="172"/>
        <end position="206"/>
    </location>
</feature>
<evidence type="ECO:0000256" key="4">
    <source>
        <dbReference type="ARBA" id="ARBA00022723"/>
    </source>
</evidence>
<name>A0AAP0L4W2_9MAGN</name>
<dbReference type="Gene3D" id="1.10.238.10">
    <property type="entry name" value="EF-hand"/>
    <property type="match status" value="1"/>
</dbReference>
<keyword evidence="6" id="KW-0547">Nucleotide-binding</keyword>
<evidence type="ECO:0000256" key="2">
    <source>
        <dbReference type="ARBA" id="ARBA00022527"/>
    </source>
</evidence>
<dbReference type="InterPro" id="IPR011992">
    <property type="entry name" value="EF-hand-dom_pair"/>
</dbReference>
<dbReference type="SUPFAM" id="SSF47473">
    <property type="entry name" value="EF-hand"/>
    <property type="match status" value="1"/>
</dbReference>
<evidence type="ECO:0000256" key="6">
    <source>
        <dbReference type="ARBA" id="ARBA00022741"/>
    </source>
</evidence>
<dbReference type="PROSITE" id="PS00018">
    <property type="entry name" value="EF_HAND_1"/>
    <property type="match status" value="4"/>
</dbReference>
<keyword evidence="2" id="KW-0723">Serine/threonine-protein kinase</keyword>
<keyword evidence="9" id="KW-0067">ATP-binding</keyword>
<evidence type="ECO:0000256" key="11">
    <source>
        <dbReference type="ARBA" id="ARBA00048679"/>
    </source>
</evidence>
<comment type="catalytic activity">
    <reaction evidence="11">
        <text>L-seryl-[protein] + ATP = O-phospho-L-seryl-[protein] + ADP + H(+)</text>
        <dbReference type="Rhea" id="RHEA:17989"/>
        <dbReference type="Rhea" id="RHEA-COMP:9863"/>
        <dbReference type="Rhea" id="RHEA-COMP:11604"/>
        <dbReference type="ChEBI" id="CHEBI:15378"/>
        <dbReference type="ChEBI" id="CHEBI:29999"/>
        <dbReference type="ChEBI" id="CHEBI:30616"/>
        <dbReference type="ChEBI" id="CHEBI:83421"/>
        <dbReference type="ChEBI" id="CHEBI:456216"/>
        <dbReference type="EC" id="2.7.11.1"/>
    </reaction>
</comment>
<feature type="domain" description="EF-hand" evidence="12">
    <location>
        <begin position="100"/>
        <end position="135"/>
    </location>
</feature>
<dbReference type="GO" id="GO:0004674">
    <property type="term" value="F:protein serine/threonine kinase activity"/>
    <property type="evidence" value="ECO:0007669"/>
    <property type="project" value="UniProtKB-KW"/>
</dbReference>
<reference evidence="13 14" key="1">
    <citation type="submission" date="2024-01" db="EMBL/GenBank/DDBJ databases">
        <title>Genome assemblies of Stephania.</title>
        <authorList>
            <person name="Yang L."/>
        </authorList>
    </citation>
    <scope>NUCLEOTIDE SEQUENCE [LARGE SCALE GENOMIC DNA]</scope>
    <source>
        <strain evidence="13">YNDBR</strain>
        <tissue evidence="13">Leaf</tissue>
    </source>
</reference>
<evidence type="ECO:0000313" key="13">
    <source>
        <dbReference type="EMBL" id="KAK9164593.1"/>
    </source>
</evidence>
<dbReference type="GO" id="GO:0005509">
    <property type="term" value="F:calcium ion binding"/>
    <property type="evidence" value="ECO:0007669"/>
    <property type="project" value="InterPro"/>
</dbReference>
<organism evidence="13 14">
    <name type="scientific">Stephania yunnanensis</name>
    <dbReference type="NCBI Taxonomy" id="152371"/>
    <lineage>
        <taxon>Eukaryota</taxon>
        <taxon>Viridiplantae</taxon>
        <taxon>Streptophyta</taxon>
        <taxon>Embryophyta</taxon>
        <taxon>Tracheophyta</taxon>
        <taxon>Spermatophyta</taxon>
        <taxon>Magnoliopsida</taxon>
        <taxon>Ranunculales</taxon>
        <taxon>Menispermaceae</taxon>
        <taxon>Menispermoideae</taxon>
        <taxon>Cissampelideae</taxon>
        <taxon>Stephania</taxon>
    </lineage>
</organism>
<dbReference type="FunFam" id="1.10.238.10:FF:000015">
    <property type="entry name" value="Calcium-dependent protein kinase 1"/>
    <property type="match status" value="1"/>
</dbReference>
<dbReference type="Proteomes" id="UP001420932">
    <property type="component" value="Unassembled WGS sequence"/>
</dbReference>
<keyword evidence="5" id="KW-0677">Repeat</keyword>